<protein>
    <submittedName>
        <fullName evidence="1">Uncharacterized protein</fullName>
    </submittedName>
</protein>
<sequence>ESVSRQSRFKMSGFPCLDADKRHLGNWDSGLHRNALLVHVCCTSWQSED</sequence>
<gene>
    <name evidence="1" type="primary">Nfu_g_1_002386</name>
</gene>
<dbReference type="AlphaFoldDB" id="A0A1A8IKR2"/>
<feature type="non-terminal residue" evidence="1">
    <location>
        <position position="49"/>
    </location>
</feature>
<proteinExistence type="predicted"/>
<organism evidence="1">
    <name type="scientific">Nothobranchius kuhntae</name>
    <name type="common">Beira killifish</name>
    <dbReference type="NCBI Taxonomy" id="321403"/>
    <lineage>
        <taxon>Eukaryota</taxon>
        <taxon>Metazoa</taxon>
        <taxon>Chordata</taxon>
        <taxon>Craniata</taxon>
        <taxon>Vertebrata</taxon>
        <taxon>Euteleostomi</taxon>
        <taxon>Actinopterygii</taxon>
        <taxon>Neopterygii</taxon>
        <taxon>Teleostei</taxon>
        <taxon>Neoteleostei</taxon>
        <taxon>Acanthomorphata</taxon>
        <taxon>Ovalentaria</taxon>
        <taxon>Atherinomorphae</taxon>
        <taxon>Cyprinodontiformes</taxon>
        <taxon>Nothobranchiidae</taxon>
        <taxon>Nothobranchius</taxon>
    </lineage>
</organism>
<name>A0A1A8IKR2_NOTKU</name>
<reference evidence="1" key="1">
    <citation type="submission" date="2016-05" db="EMBL/GenBank/DDBJ databases">
        <authorList>
            <person name="Lavstsen T."/>
            <person name="Jespersen J.S."/>
        </authorList>
    </citation>
    <scope>NUCLEOTIDE SEQUENCE</scope>
    <source>
        <tissue evidence="1">Brain</tissue>
    </source>
</reference>
<dbReference type="EMBL" id="HAED01011447">
    <property type="protein sequence ID" value="SBQ97776.1"/>
    <property type="molecule type" value="Transcribed_RNA"/>
</dbReference>
<reference evidence="1" key="2">
    <citation type="submission" date="2016-06" db="EMBL/GenBank/DDBJ databases">
        <title>The genome of a short-lived fish provides insights into sex chromosome evolution and the genetic control of aging.</title>
        <authorList>
            <person name="Reichwald K."/>
            <person name="Felder M."/>
            <person name="Petzold A."/>
            <person name="Koch P."/>
            <person name="Groth M."/>
            <person name="Platzer M."/>
        </authorList>
    </citation>
    <scope>NUCLEOTIDE SEQUENCE</scope>
    <source>
        <tissue evidence="1">Brain</tissue>
    </source>
</reference>
<evidence type="ECO:0000313" key="1">
    <source>
        <dbReference type="EMBL" id="SBQ97776.1"/>
    </source>
</evidence>
<accession>A0A1A8IKR2</accession>
<feature type="non-terminal residue" evidence="1">
    <location>
        <position position="1"/>
    </location>
</feature>